<organism evidence="1 2">
    <name type="scientific">Campylobacter gastrosuis</name>
    <dbReference type="NCBI Taxonomy" id="2974576"/>
    <lineage>
        <taxon>Bacteria</taxon>
        <taxon>Pseudomonadati</taxon>
        <taxon>Campylobacterota</taxon>
        <taxon>Epsilonproteobacteria</taxon>
        <taxon>Campylobacterales</taxon>
        <taxon>Campylobacteraceae</taxon>
        <taxon>Campylobacter</taxon>
    </lineage>
</organism>
<proteinExistence type="predicted"/>
<dbReference type="RefSeq" id="WP_284937426.1">
    <property type="nucleotide sequence ID" value="NZ_JANURM010000004.1"/>
</dbReference>
<evidence type="ECO:0000313" key="1">
    <source>
        <dbReference type="EMBL" id="MDL0088768.1"/>
    </source>
</evidence>
<gene>
    <name evidence="1" type="ORF">NYG85_05195</name>
</gene>
<reference evidence="1" key="2">
    <citation type="journal article" date="2023" name="Microorganisms">
        <title>Isolation and Genomic Characteristics of Cat-Borne Campylobacter felis sp. nov. and Sheep-Borne Campylobacter ovis sp. nov.</title>
        <authorList>
            <person name="Wang H."/>
            <person name="Li Y."/>
            <person name="Gu Y."/>
            <person name="Zhou G."/>
            <person name="Chen X."/>
            <person name="Zhang X."/>
            <person name="Shao Z."/>
            <person name="Zhang J."/>
            <person name="Zhang M."/>
        </authorList>
    </citation>
    <scope>NUCLEOTIDE SEQUENCE</scope>
    <source>
        <strain evidence="1">PS10</strain>
    </source>
</reference>
<dbReference type="EMBL" id="JANURM010000004">
    <property type="protein sequence ID" value="MDL0088768.1"/>
    <property type="molecule type" value="Genomic_DNA"/>
</dbReference>
<keyword evidence="2" id="KW-1185">Reference proteome</keyword>
<dbReference type="Proteomes" id="UP001173801">
    <property type="component" value="Unassembled WGS sequence"/>
</dbReference>
<evidence type="ECO:0000313" key="2">
    <source>
        <dbReference type="Proteomes" id="UP001173801"/>
    </source>
</evidence>
<accession>A0ABT7HPD7</accession>
<name>A0ABT7HPD7_9BACT</name>
<protein>
    <submittedName>
        <fullName evidence="1">Uncharacterized protein</fullName>
    </submittedName>
</protein>
<reference evidence="1" key="1">
    <citation type="submission" date="2022-08" db="EMBL/GenBank/DDBJ databases">
        <authorList>
            <person name="Wang H."/>
        </authorList>
    </citation>
    <scope>NUCLEOTIDE SEQUENCE</scope>
    <source>
        <strain evidence="1">PS10</strain>
    </source>
</reference>
<comment type="caution">
    <text evidence="1">The sequence shown here is derived from an EMBL/GenBank/DDBJ whole genome shotgun (WGS) entry which is preliminary data.</text>
</comment>
<sequence>MNEIVDLKTLPIDLQERIRDLLKCKENDNKDIDIYWSELYGSINSSQHGREITKEVADYLRDKYLGI</sequence>